<evidence type="ECO:0000313" key="3">
    <source>
        <dbReference type="Proteomes" id="UP001610631"/>
    </source>
</evidence>
<dbReference type="InterPro" id="IPR023375">
    <property type="entry name" value="ADC_dom_sf"/>
</dbReference>
<comment type="caution">
    <text evidence="2">The sequence shown here is derived from an EMBL/GenBank/DDBJ whole genome shotgun (WGS) entry which is preliminary data.</text>
</comment>
<feature type="region of interest" description="Disordered" evidence="1">
    <location>
        <begin position="258"/>
        <end position="277"/>
    </location>
</feature>
<dbReference type="EMBL" id="JBBDHD010000066">
    <property type="protein sequence ID" value="MFH7597978.1"/>
    <property type="molecule type" value="Genomic_DNA"/>
</dbReference>
<feature type="compositionally biased region" description="Gly residues" evidence="1">
    <location>
        <begin position="263"/>
        <end position="277"/>
    </location>
</feature>
<feature type="region of interest" description="Disordered" evidence="1">
    <location>
        <begin position="1"/>
        <end position="20"/>
    </location>
</feature>
<gene>
    <name evidence="2" type="ORF">WDV06_23150</name>
</gene>
<reference evidence="2 3" key="1">
    <citation type="submission" date="2024-03" db="EMBL/GenBank/DDBJ databases">
        <title>Whole genome sequencing of Streptomyces racemochromogenes, to identify antimicrobial biosynthetic gene clusters.</title>
        <authorList>
            <person name="Suryawanshi P."/>
            <person name="Krishnaraj P.U."/>
            <person name="Arun Y.P."/>
            <person name="Suryawanshi M.P."/>
            <person name="Rakshit O."/>
        </authorList>
    </citation>
    <scope>NUCLEOTIDE SEQUENCE [LARGE SCALE GENOMIC DNA]</scope>
    <source>
        <strain evidence="2 3">AUDT626</strain>
    </source>
</reference>
<evidence type="ECO:0000256" key="1">
    <source>
        <dbReference type="SAM" id="MobiDB-lite"/>
    </source>
</evidence>
<dbReference type="InterPro" id="IPR018644">
    <property type="entry name" value="DUF2071"/>
</dbReference>
<name>A0ABW7PHV4_9ACTN</name>
<sequence>MPSRRPAYGPSSHGARPAEALTPLAPRTVRRVLFRQRWRDLVFLHWPADPFEVARLLPAGTVPDLHQGRAYVGLVFFRMDDLAFGRTPALPYLGSFGEVNVRLYSRDALGRRGVVFRSLDCDRLLPVLTARGAFGLPYRWSRIHSQWFDSRLLYRTGRRHGARAGARVWLDVTDEPVAATPLEEFLTRRWGLHEWFLGRTYYLPNAHPAWSFRRCTLLGWQDDLVAAAGLSRPRGEPVSVLYAPGVPVLFGPPVPLAAPGGPAPGTGSGGPAPGTPG</sequence>
<dbReference type="RefSeq" id="WP_395511695.1">
    <property type="nucleotide sequence ID" value="NZ_JBBDHD010000066.1"/>
</dbReference>
<dbReference type="Proteomes" id="UP001610631">
    <property type="component" value="Unassembled WGS sequence"/>
</dbReference>
<dbReference type="PANTHER" id="PTHR39186">
    <property type="entry name" value="DUF2071 FAMILY PROTEIN"/>
    <property type="match status" value="1"/>
</dbReference>
<dbReference type="Pfam" id="PF09844">
    <property type="entry name" value="DUF2071"/>
    <property type="match status" value="1"/>
</dbReference>
<evidence type="ECO:0000313" key="2">
    <source>
        <dbReference type="EMBL" id="MFH7597978.1"/>
    </source>
</evidence>
<organism evidence="2 3">
    <name type="scientific">Streptomyces racemochromogenes</name>
    <dbReference type="NCBI Taxonomy" id="67353"/>
    <lineage>
        <taxon>Bacteria</taxon>
        <taxon>Bacillati</taxon>
        <taxon>Actinomycetota</taxon>
        <taxon>Actinomycetes</taxon>
        <taxon>Kitasatosporales</taxon>
        <taxon>Streptomycetaceae</taxon>
        <taxon>Streptomyces</taxon>
    </lineage>
</organism>
<protein>
    <submittedName>
        <fullName evidence="2">DUF2071 domain-containing protein</fullName>
    </submittedName>
</protein>
<proteinExistence type="predicted"/>
<keyword evidence="3" id="KW-1185">Reference proteome</keyword>
<dbReference type="PANTHER" id="PTHR39186:SF1">
    <property type="entry name" value="DUF2071 DOMAIN-CONTAINING PROTEIN"/>
    <property type="match status" value="1"/>
</dbReference>
<dbReference type="Gene3D" id="2.40.400.10">
    <property type="entry name" value="Acetoacetate decarboxylase-like"/>
    <property type="match status" value="1"/>
</dbReference>
<dbReference type="SUPFAM" id="SSF160104">
    <property type="entry name" value="Acetoacetate decarboxylase-like"/>
    <property type="match status" value="1"/>
</dbReference>
<accession>A0ABW7PHV4</accession>